<name>A0A1Y1UN84_9TREE</name>
<organism evidence="4 5">
    <name type="scientific">Kockovaella imperatae</name>
    <dbReference type="NCBI Taxonomy" id="4999"/>
    <lineage>
        <taxon>Eukaryota</taxon>
        <taxon>Fungi</taxon>
        <taxon>Dikarya</taxon>
        <taxon>Basidiomycota</taxon>
        <taxon>Agaricomycotina</taxon>
        <taxon>Tremellomycetes</taxon>
        <taxon>Tremellales</taxon>
        <taxon>Cuniculitremaceae</taxon>
        <taxon>Kockovaella</taxon>
    </lineage>
</organism>
<dbReference type="CDD" id="cd08646">
    <property type="entry name" value="FMT_core_Met-tRNA-FMT_N"/>
    <property type="match status" value="1"/>
</dbReference>
<protein>
    <recommendedName>
        <fullName evidence="1">methionyl-tRNA formyltransferase</fullName>
        <ecNumber evidence="1">2.1.2.9</ecNumber>
    </recommendedName>
</protein>
<evidence type="ECO:0000313" key="4">
    <source>
        <dbReference type="EMBL" id="ORX38585.1"/>
    </source>
</evidence>
<dbReference type="InParanoid" id="A0A1Y1UN84"/>
<feature type="region of interest" description="Disordered" evidence="2">
    <location>
        <begin position="126"/>
        <end position="164"/>
    </location>
</feature>
<keyword evidence="5" id="KW-1185">Reference proteome</keyword>
<dbReference type="OrthoDB" id="10268103at2759"/>
<dbReference type="InterPro" id="IPR041711">
    <property type="entry name" value="Met-tRNA-FMT_N"/>
</dbReference>
<reference evidence="4 5" key="1">
    <citation type="submission" date="2017-03" db="EMBL/GenBank/DDBJ databases">
        <title>Widespread Adenine N6-methylation of Active Genes in Fungi.</title>
        <authorList>
            <consortium name="DOE Joint Genome Institute"/>
            <person name="Mondo S.J."/>
            <person name="Dannebaum R.O."/>
            <person name="Kuo R.C."/>
            <person name="Louie K.B."/>
            <person name="Bewick A.J."/>
            <person name="Labutti K."/>
            <person name="Haridas S."/>
            <person name="Kuo A."/>
            <person name="Salamov A."/>
            <person name="Ahrendt S.R."/>
            <person name="Lau R."/>
            <person name="Bowen B.P."/>
            <person name="Lipzen A."/>
            <person name="Sullivan W."/>
            <person name="Andreopoulos W.B."/>
            <person name="Clum A."/>
            <person name="Lindquist E."/>
            <person name="Daum C."/>
            <person name="Northen T.R."/>
            <person name="Ramamoorthy G."/>
            <person name="Schmitz R.J."/>
            <person name="Gryganskyi A."/>
            <person name="Culley D."/>
            <person name="Magnuson J."/>
            <person name="James T.Y."/>
            <person name="O'Malley M.A."/>
            <person name="Stajich J.E."/>
            <person name="Spatafora J.W."/>
            <person name="Visel A."/>
            <person name="Grigoriev I.V."/>
        </authorList>
    </citation>
    <scope>NUCLEOTIDE SEQUENCE [LARGE SCALE GENOMIC DNA]</scope>
    <source>
        <strain evidence="4 5">NRRL Y-17943</strain>
    </source>
</reference>
<dbReference type="Pfam" id="PF00551">
    <property type="entry name" value="Formyl_trans_N"/>
    <property type="match status" value="1"/>
</dbReference>
<dbReference type="InterPro" id="IPR036477">
    <property type="entry name" value="Formyl_transf_N_sf"/>
</dbReference>
<sequence>MMLSRFVCPRQPLARSVLLRARSYSDRPGKFNILFCGTDDFSVASLKAVLAEKDLWNQVHIVTPPEQKHGRRGSQIFVPPLMTFAKENGLPSSIYTKPETSQNTDLSRGKLRGFTLRQDLLNSKKSSGSFLRQDRLNSNTSSPSSFSEPEAEPTESSSPSASPSTSEYFSALPSWCLSPHANNLIITSSFGHILPDSFLRPFPTKHRLNVHPSLLPKYRGAAPIQWAIANGDRETGVTVQSLAERMQGVDTGEILGQVKDIPIAMNAKYQDMYDTLAVEGGRVLADVLRDIHENKETRIPQSEIDIEEDGQTPPRFAPKVTPEMARITWRSQSALTIDRLHRGIGHQFPVWGSHEGIRIQFLDPVCIPLESVPLALRKHPRRQDYNPGKAWLDLSPSSNGSRMIIACVSHGIDLYTNPWITTRAQGNS</sequence>
<dbReference type="RefSeq" id="XP_021872507.1">
    <property type="nucleotide sequence ID" value="XM_022012598.1"/>
</dbReference>
<dbReference type="EMBL" id="NBSH01000004">
    <property type="protein sequence ID" value="ORX38585.1"/>
    <property type="molecule type" value="Genomic_DNA"/>
</dbReference>
<accession>A0A1Y1UN84</accession>
<comment type="caution">
    <text evidence="4">The sequence shown here is derived from an EMBL/GenBank/DDBJ whole genome shotgun (WGS) entry which is preliminary data.</text>
</comment>
<feature type="compositionally biased region" description="Low complexity" evidence="2">
    <location>
        <begin position="140"/>
        <end position="164"/>
    </location>
</feature>
<dbReference type="InterPro" id="IPR002376">
    <property type="entry name" value="Formyl_transf_N"/>
</dbReference>
<dbReference type="Gene3D" id="3.40.50.12230">
    <property type="match status" value="1"/>
</dbReference>
<dbReference type="Proteomes" id="UP000193218">
    <property type="component" value="Unassembled WGS sequence"/>
</dbReference>
<dbReference type="STRING" id="4999.A0A1Y1UN84"/>
<dbReference type="SUPFAM" id="SSF53328">
    <property type="entry name" value="Formyltransferase"/>
    <property type="match status" value="2"/>
</dbReference>
<dbReference type="EC" id="2.1.2.9" evidence="1"/>
<proteinExistence type="predicted"/>
<dbReference type="PANTHER" id="PTHR11138">
    <property type="entry name" value="METHIONYL-TRNA FORMYLTRANSFERASE"/>
    <property type="match status" value="1"/>
</dbReference>
<feature type="domain" description="Formyl transferase N-terminal" evidence="3">
    <location>
        <begin position="178"/>
        <end position="287"/>
    </location>
</feature>
<evidence type="ECO:0000256" key="1">
    <source>
        <dbReference type="ARBA" id="ARBA00012261"/>
    </source>
</evidence>
<evidence type="ECO:0000313" key="5">
    <source>
        <dbReference type="Proteomes" id="UP000193218"/>
    </source>
</evidence>
<evidence type="ECO:0000259" key="3">
    <source>
        <dbReference type="Pfam" id="PF00551"/>
    </source>
</evidence>
<gene>
    <name evidence="4" type="ORF">BD324DRAFT_368210</name>
</gene>
<dbReference type="Gene3D" id="3.40.50.170">
    <property type="entry name" value="Formyl transferase, N-terminal domain"/>
    <property type="match status" value="1"/>
</dbReference>
<dbReference type="GeneID" id="33554406"/>
<dbReference type="GO" id="GO:0004479">
    <property type="term" value="F:methionyl-tRNA formyltransferase activity"/>
    <property type="evidence" value="ECO:0007669"/>
    <property type="project" value="UniProtKB-EC"/>
</dbReference>
<dbReference type="AlphaFoldDB" id="A0A1Y1UN84"/>
<evidence type="ECO:0000256" key="2">
    <source>
        <dbReference type="SAM" id="MobiDB-lite"/>
    </source>
</evidence>
<dbReference type="GO" id="GO:0005739">
    <property type="term" value="C:mitochondrion"/>
    <property type="evidence" value="ECO:0007669"/>
    <property type="project" value="TreeGrafter"/>
</dbReference>
<dbReference type="PANTHER" id="PTHR11138:SF5">
    <property type="entry name" value="METHIONYL-TRNA FORMYLTRANSFERASE, MITOCHONDRIAL"/>
    <property type="match status" value="1"/>
</dbReference>